<dbReference type="AlphaFoldDB" id="A0AAD3DAA0"/>
<dbReference type="PANTHER" id="PTHR47823">
    <property type="entry name" value="ION_TRANS DOMAIN-CONTAINING PROTEIN"/>
    <property type="match status" value="1"/>
</dbReference>
<evidence type="ECO:0000256" key="2">
    <source>
        <dbReference type="SAM" id="MobiDB-lite"/>
    </source>
</evidence>
<feature type="compositionally biased region" description="Acidic residues" evidence="2">
    <location>
        <begin position="524"/>
        <end position="533"/>
    </location>
</feature>
<evidence type="ECO:0000256" key="1">
    <source>
        <dbReference type="SAM" id="Coils"/>
    </source>
</evidence>
<name>A0AAD3DAA0_9STRA</name>
<feature type="transmembrane region" description="Helical" evidence="3">
    <location>
        <begin position="331"/>
        <end position="351"/>
    </location>
</feature>
<keyword evidence="1" id="KW-0175">Coiled coil</keyword>
<dbReference type="PANTHER" id="PTHR47823:SF9">
    <property type="entry name" value="CHROMOSOME UNDETERMINED SCAFFOLD_10, WHOLE GENOME SHOTGUN SEQUENCE"/>
    <property type="match status" value="1"/>
</dbReference>
<organism evidence="4 5">
    <name type="scientific">Chaetoceros tenuissimus</name>
    <dbReference type="NCBI Taxonomy" id="426638"/>
    <lineage>
        <taxon>Eukaryota</taxon>
        <taxon>Sar</taxon>
        <taxon>Stramenopiles</taxon>
        <taxon>Ochrophyta</taxon>
        <taxon>Bacillariophyta</taxon>
        <taxon>Coscinodiscophyceae</taxon>
        <taxon>Chaetocerotophycidae</taxon>
        <taxon>Chaetocerotales</taxon>
        <taxon>Chaetocerotaceae</taxon>
        <taxon>Chaetoceros</taxon>
    </lineage>
</organism>
<feature type="region of interest" description="Disordered" evidence="2">
    <location>
        <begin position="521"/>
        <end position="568"/>
    </location>
</feature>
<feature type="transmembrane region" description="Helical" evidence="3">
    <location>
        <begin position="363"/>
        <end position="381"/>
    </location>
</feature>
<dbReference type="EMBL" id="BLLK01000069">
    <property type="protein sequence ID" value="GFH60337.1"/>
    <property type="molecule type" value="Genomic_DNA"/>
</dbReference>
<comment type="caution">
    <text evidence="4">The sequence shown here is derived from an EMBL/GenBank/DDBJ whole genome shotgun (WGS) entry which is preliminary data.</text>
</comment>
<feature type="region of interest" description="Disordered" evidence="2">
    <location>
        <begin position="234"/>
        <end position="257"/>
    </location>
</feature>
<protein>
    <recommendedName>
        <fullName evidence="6">Ion transport domain-containing protein</fullName>
    </recommendedName>
</protein>
<reference evidence="4 5" key="1">
    <citation type="journal article" date="2021" name="Sci. Rep.">
        <title>The genome of the diatom Chaetoceros tenuissimus carries an ancient integrated fragment of an extant virus.</title>
        <authorList>
            <person name="Hongo Y."/>
            <person name="Kimura K."/>
            <person name="Takaki Y."/>
            <person name="Yoshida Y."/>
            <person name="Baba S."/>
            <person name="Kobayashi G."/>
            <person name="Nagasaki K."/>
            <person name="Hano T."/>
            <person name="Tomaru Y."/>
        </authorList>
    </citation>
    <scope>NUCLEOTIDE SEQUENCE [LARGE SCALE GENOMIC DNA]</scope>
    <source>
        <strain evidence="4 5">NIES-3715</strain>
    </source>
</reference>
<keyword evidence="3" id="KW-0812">Transmembrane</keyword>
<feature type="region of interest" description="Disordered" evidence="2">
    <location>
        <begin position="76"/>
        <end position="99"/>
    </location>
</feature>
<accession>A0AAD3DAA0</accession>
<keyword evidence="3" id="KW-0472">Membrane</keyword>
<keyword evidence="3" id="KW-1133">Transmembrane helix</keyword>
<feature type="region of interest" description="Disordered" evidence="2">
    <location>
        <begin position="1"/>
        <end position="34"/>
    </location>
</feature>
<sequence>MEVEGNTLAKPKQRQFNIFKKNKNKKESPSKTTIHCTIPRTISQSSNESFETLTPSVSATSVESAEDCSKMFAMHREGEGRVAPLESTSGEVGESDDDSNSIFRNDGHVAAEVAPSIPSNVSILSNDSHDESFYSLHHDWYGGAGGDDNSDDDSCNSFGPSNNSMIGLGFQDLGRIHEASEEESGHSSQEDIGSDDSSVDAVYDGAIVPNQPEAALPLDNHVGLRQRLQRMSITPSENKQAHEIPPPPPADTISHSGSAQRLLTPLSPIPKYIYNKSKQAHISLKLKKELAAAKYQTYKARRKEIKERRKQERMERKSRIILIPSNHKLKIMWDMATIALTFVSAYVGHIYIRDRSTYEYDWFVIFTNLWFFVDLLLNFFTEHRTSDGKVMKTGREVWGRYLTTWFAIDALSLFPWERMFLRPVIQKIKRRNIAEKWFFRSRAVVKVTRILKGRHFKLFGRVANRTKTYGYNSKRLLQMIIKYVPKYVLFYRNMKSVLVLKVLRQIHFAKKVYRGLTSKKKAGDDEDLEDDISDTGSIRSIDFDDQSNFGFDENDNESSNGSNATDHLRLDRFASQDTDYESCIDENDYEFDLHFSNMPE</sequence>
<evidence type="ECO:0000313" key="4">
    <source>
        <dbReference type="EMBL" id="GFH60337.1"/>
    </source>
</evidence>
<evidence type="ECO:0008006" key="6">
    <source>
        <dbReference type="Google" id="ProtNLM"/>
    </source>
</evidence>
<evidence type="ECO:0000313" key="5">
    <source>
        <dbReference type="Proteomes" id="UP001054902"/>
    </source>
</evidence>
<keyword evidence="5" id="KW-1185">Reference proteome</keyword>
<evidence type="ECO:0000256" key="3">
    <source>
        <dbReference type="SAM" id="Phobius"/>
    </source>
</evidence>
<gene>
    <name evidence="4" type="ORF">CTEN210_16813</name>
</gene>
<proteinExistence type="predicted"/>
<dbReference type="Proteomes" id="UP001054902">
    <property type="component" value="Unassembled WGS sequence"/>
</dbReference>
<feature type="region of interest" description="Disordered" evidence="2">
    <location>
        <begin position="178"/>
        <end position="199"/>
    </location>
</feature>
<feature type="compositionally biased region" description="Basic and acidic residues" evidence="2">
    <location>
        <begin position="178"/>
        <end position="189"/>
    </location>
</feature>
<feature type="coiled-coil region" evidence="1">
    <location>
        <begin position="288"/>
        <end position="315"/>
    </location>
</feature>